<sequence>MNMIKRAWNKMLEFAAVMESEDDLVYSYARSLAGRIDELERKVQALEASSDRETVGVADPMVVHTP</sequence>
<accession>A0A345ZWE4</accession>
<dbReference type="KEGG" id="ptaw:DW352_12380"/>
<evidence type="ECO:0000313" key="1">
    <source>
        <dbReference type="EMBL" id="AXK81241.1"/>
    </source>
</evidence>
<name>A0A345ZWE4_9HYPH</name>
<keyword evidence="2" id="KW-1185">Reference proteome</keyword>
<dbReference type="RefSeq" id="WP_115691620.1">
    <property type="nucleotide sequence ID" value="NZ_CP031417.1"/>
</dbReference>
<dbReference type="Proteomes" id="UP000254889">
    <property type="component" value="Chromosome"/>
</dbReference>
<protein>
    <submittedName>
        <fullName evidence="1">Uncharacterized protein</fullName>
    </submittedName>
</protein>
<gene>
    <name evidence="1" type="ORF">DW352_12380</name>
</gene>
<dbReference type="AlphaFoldDB" id="A0A345ZWE4"/>
<proteinExistence type="predicted"/>
<evidence type="ECO:0000313" key="2">
    <source>
        <dbReference type="Proteomes" id="UP000254889"/>
    </source>
</evidence>
<dbReference type="EMBL" id="CP031417">
    <property type="protein sequence ID" value="AXK81241.1"/>
    <property type="molecule type" value="Genomic_DNA"/>
</dbReference>
<organism evidence="1 2">
    <name type="scientific">Pseudolabrys taiwanensis</name>
    <dbReference type="NCBI Taxonomy" id="331696"/>
    <lineage>
        <taxon>Bacteria</taxon>
        <taxon>Pseudomonadati</taxon>
        <taxon>Pseudomonadota</taxon>
        <taxon>Alphaproteobacteria</taxon>
        <taxon>Hyphomicrobiales</taxon>
        <taxon>Xanthobacteraceae</taxon>
        <taxon>Pseudolabrys</taxon>
    </lineage>
</organism>
<reference evidence="1 2" key="1">
    <citation type="submission" date="2018-07" db="EMBL/GenBank/DDBJ databases">
        <authorList>
            <person name="Quirk P.G."/>
            <person name="Krulwich T.A."/>
        </authorList>
    </citation>
    <scope>NUCLEOTIDE SEQUENCE [LARGE SCALE GENOMIC DNA]</scope>
    <source>
        <strain evidence="1 2">CC-BB4</strain>
    </source>
</reference>